<evidence type="ECO:0000313" key="9">
    <source>
        <dbReference type="Proteomes" id="UP000031672"/>
    </source>
</evidence>
<evidence type="ECO:0000256" key="1">
    <source>
        <dbReference type="ARBA" id="ARBA00004651"/>
    </source>
</evidence>
<sequence length="416" mass="44899">MNQNEKIPARGWAIVWIAWLAFMVANLSNFAFGVILPDMRNDIGFDLETAGLLSAIAWVGKGLLTIPIICFISKGKPKTVLFAIFVILGFGMLLQGFATNVTMLFVGRLFVMGVAAGIVSVLVVFKIQWVPKEKLGSINGVEMFTGPAGQMLGTAAFPMFLAMMTGWREVMIVMGCFSLILAVAWLFVAKDKGESQSNYEKVPVLQPLKEALTYKNTWILALAWPMTSLTWIAVYTFWPTYAVESLDLSIGQAGMVLGFLPIGSAIACLVSPIMAQKWGYDKPLIVASGVVLPLAYYSLMLTASVPVLSVATFVAGYAAYNFVPLAFTTLYKTDMSPRAVSMGTGFIFSLVGLGGAAGGAATGWLGTQYGLETALSLTCITPIFFAVLTMFLTETGWKAEQKKQQEADAPLENKPA</sequence>
<feature type="transmembrane region" description="Helical" evidence="6">
    <location>
        <begin position="104"/>
        <end position="125"/>
    </location>
</feature>
<feature type="transmembrane region" description="Helical" evidence="6">
    <location>
        <begin position="250"/>
        <end position="271"/>
    </location>
</feature>
<keyword evidence="5 6" id="KW-0472">Membrane</keyword>
<dbReference type="PANTHER" id="PTHR43124:SF3">
    <property type="entry name" value="CHLORAMPHENICOL EFFLUX PUMP RV0191"/>
    <property type="match status" value="1"/>
</dbReference>
<comment type="subcellular location">
    <subcellularLocation>
        <location evidence="1">Cell membrane</location>
        <topology evidence="1">Multi-pass membrane protein</topology>
    </subcellularLocation>
</comment>
<dbReference type="RefSeq" id="WP_040990063.1">
    <property type="nucleotide sequence ID" value="NZ_JTKH01000019.1"/>
</dbReference>
<feature type="transmembrane region" description="Helical" evidence="6">
    <location>
        <begin position="218"/>
        <end position="238"/>
    </location>
</feature>
<keyword evidence="4 6" id="KW-1133">Transmembrane helix</keyword>
<feature type="transmembrane region" description="Helical" evidence="6">
    <location>
        <begin position="12"/>
        <end position="32"/>
    </location>
</feature>
<feature type="transmembrane region" description="Helical" evidence="6">
    <location>
        <begin position="146"/>
        <end position="164"/>
    </location>
</feature>
<comment type="caution">
    <text evidence="8">The sequence shown here is derived from an EMBL/GenBank/DDBJ whole genome shotgun (WGS) entry which is preliminary data.</text>
</comment>
<evidence type="ECO:0000256" key="2">
    <source>
        <dbReference type="ARBA" id="ARBA00022475"/>
    </source>
</evidence>
<dbReference type="AlphaFoldDB" id="A0A0C2JKA1"/>
<dbReference type="InterPro" id="IPR011701">
    <property type="entry name" value="MFS"/>
</dbReference>
<dbReference type="PROSITE" id="PS50850">
    <property type="entry name" value="MFS"/>
    <property type="match status" value="1"/>
</dbReference>
<feature type="transmembrane region" description="Helical" evidence="6">
    <location>
        <begin position="373"/>
        <end position="393"/>
    </location>
</feature>
<dbReference type="InterPro" id="IPR036259">
    <property type="entry name" value="MFS_trans_sf"/>
</dbReference>
<dbReference type="SUPFAM" id="SSF103473">
    <property type="entry name" value="MFS general substrate transporter"/>
    <property type="match status" value="1"/>
</dbReference>
<feature type="transmembrane region" description="Helical" evidence="6">
    <location>
        <begin position="52"/>
        <end position="72"/>
    </location>
</feature>
<dbReference type="Pfam" id="PF07690">
    <property type="entry name" value="MFS_1"/>
    <property type="match status" value="1"/>
</dbReference>
<protein>
    <recommendedName>
        <fullName evidence="7">Major facilitator superfamily (MFS) profile domain-containing protein</fullName>
    </recommendedName>
</protein>
<dbReference type="Proteomes" id="UP000031672">
    <property type="component" value="Unassembled WGS sequence"/>
</dbReference>
<evidence type="ECO:0000256" key="3">
    <source>
        <dbReference type="ARBA" id="ARBA00022692"/>
    </source>
</evidence>
<feature type="transmembrane region" description="Helical" evidence="6">
    <location>
        <begin position="170"/>
        <end position="188"/>
    </location>
</feature>
<dbReference type="EMBL" id="JTKH01000019">
    <property type="protein sequence ID" value="KII78389.1"/>
    <property type="molecule type" value="Genomic_DNA"/>
</dbReference>
<feature type="transmembrane region" description="Helical" evidence="6">
    <location>
        <begin position="339"/>
        <end position="361"/>
    </location>
</feature>
<dbReference type="OrthoDB" id="9773957at2"/>
<dbReference type="GO" id="GO:0022857">
    <property type="term" value="F:transmembrane transporter activity"/>
    <property type="evidence" value="ECO:0007669"/>
    <property type="project" value="InterPro"/>
</dbReference>
<dbReference type="InterPro" id="IPR020846">
    <property type="entry name" value="MFS_dom"/>
</dbReference>
<feature type="domain" description="Major facilitator superfamily (MFS) profile" evidence="7">
    <location>
        <begin position="14"/>
        <end position="396"/>
    </location>
</feature>
<accession>A0A0C2K5S0</accession>
<organism evidence="8 9">
    <name type="scientific">Vibrio renipiscarius</name>
    <dbReference type="NCBI Taxonomy" id="1461322"/>
    <lineage>
        <taxon>Bacteria</taxon>
        <taxon>Pseudomonadati</taxon>
        <taxon>Pseudomonadota</taxon>
        <taxon>Gammaproteobacteria</taxon>
        <taxon>Vibrionales</taxon>
        <taxon>Vibrionaceae</taxon>
        <taxon>Vibrio</taxon>
    </lineage>
</organism>
<keyword evidence="2" id="KW-1003">Cell membrane</keyword>
<gene>
    <name evidence="8" type="ORF">OJ16_10230</name>
</gene>
<dbReference type="Gene3D" id="1.20.1250.20">
    <property type="entry name" value="MFS general substrate transporter like domains"/>
    <property type="match status" value="2"/>
</dbReference>
<accession>A0A0C2JKA1</accession>
<feature type="transmembrane region" description="Helical" evidence="6">
    <location>
        <begin position="283"/>
        <end position="301"/>
    </location>
</feature>
<proteinExistence type="predicted"/>
<dbReference type="PANTHER" id="PTHR43124">
    <property type="entry name" value="PURINE EFFLUX PUMP PBUE"/>
    <property type="match status" value="1"/>
</dbReference>
<dbReference type="GO" id="GO:0005886">
    <property type="term" value="C:plasma membrane"/>
    <property type="evidence" value="ECO:0007669"/>
    <property type="project" value="UniProtKB-SubCell"/>
</dbReference>
<feature type="transmembrane region" description="Helical" evidence="6">
    <location>
        <begin position="307"/>
        <end position="327"/>
    </location>
</feature>
<evidence type="ECO:0000256" key="4">
    <source>
        <dbReference type="ARBA" id="ARBA00022989"/>
    </source>
</evidence>
<evidence type="ECO:0000256" key="6">
    <source>
        <dbReference type="SAM" id="Phobius"/>
    </source>
</evidence>
<dbReference type="InterPro" id="IPR050189">
    <property type="entry name" value="MFS_Efflux_Transporters"/>
</dbReference>
<feature type="transmembrane region" description="Helical" evidence="6">
    <location>
        <begin position="79"/>
        <end position="98"/>
    </location>
</feature>
<keyword evidence="3 6" id="KW-0812">Transmembrane</keyword>
<keyword evidence="9" id="KW-1185">Reference proteome</keyword>
<reference evidence="8 9" key="1">
    <citation type="submission" date="2014-11" db="EMBL/GenBank/DDBJ databases">
        <title>Draft Genome Sequence of Vibrio piscirenalis strains CECT 8603T and CECT 8604, two marine Gammaproteobacterium isolated from cultured gilthead sea bream (Sparus aurata).</title>
        <authorList>
            <person name="Arahal D.R."/>
            <person name="Rodrigo-Torres L."/>
            <person name="Lucena T."/>
            <person name="Pujalte M.J."/>
        </authorList>
    </citation>
    <scope>NUCLEOTIDE SEQUENCE [LARGE SCALE GENOMIC DNA]</scope>
    <source>
        <strain evidence="8 9">DCR 1-4-2</strain>
    </source>
</reference>
<evidence type="ECO:0000259" key="7">
    <source>
        <dbReference type="PROSITE" id="PS50850"/>
    </source>
</evidence>
<name>A0A0C2JKA1_9VIBR</name>
<evidence type="ECO:0000313" key="8">
    <source>
        <dbReference type="EMBL" id="KII78389.1"/>
    </source>
</evidence>
<dbReference type="STRING" id="1461322.OJ16_10230"/>
<evidence type="ECO:0000256" key="5">
    <source>
        <dbReference type="ARBA" id="ARBA00023136"/>
    </source>
</evidence>